<dbReference type="SMART" id="SM00504">
    <property type="entry name" value="Ubox"/>
    <property type="match status" value="1"/>
</dbReference>
<dbReference type="GO" id="GO:0016567">
    <property type="term" value="P:protein ubiquitination"/>
    <property type="evidence" value="ECO:0007669"/>
    <property type="project" value="UniProtKB-UniPathway"/>
</dbReference>
<dbReference type="PROSITE" id="PS50011">
    <property type="entry name" value="PROTEIN_KINASE_DOM"/>
    <property type="match status" value="1"/>
</dbReference>
<comment type="catalytic activity">
    <reaction evidence="1">
        <text>S-ubiquitinyl-[E2 ubiquitin-conjugating enzyme]-L-cysteine + [acceptor protein]-L-lysine = [E2 ubiquitin-conjugating enzyme]-L-cysteine + N(6)-ubiquitinyl-[acceptor protein]-L-lysine.</text>
        <dbReference type="EC" id="2.3.2.27"/>
    </reaction>
</comment>
<reference evidence="14" key="3">
    <citation type="submission" date="2015-04" db="UniProtKB">
        <authorList>
            <consortium name="EnsemblPlants"/>
        </authorList>
    </citation>
    <scope>IDENTIFICATION</scope>
</reference>
<evidence type="ECO:0000256" key="9">
    <source>
        <dbReference type="ARBA" id="ARBA00022840"/>
    </source>
</evidence>
<dbReference type="Gramene" id="LPERR09G16190.1">
    <property type="protein sequence ID" value="LPERR09G16190.1"/>
    <property type="gene ID" value="LPERR09G16190"/>
</dbReference>
<evidence type="ECO:0000256" key="4">
    <source>
        <dbReference type="ARBA" id="ARBA00022527"/>
    </source>
</evidence>
<evidence type="ECO:0000259" key="12">
    <source>
        <dbReference type="PROSITE" id="PS50011"/>
    </source>
</evidence>
<dbReference type="InterPro" id="IPR003613">
    <property type="entry name" value="Ubox_domain"/>
</dbReference>
<keyword evidence="8" id="KW-0833">Ubl conjugation pathway</keyword>
<keyword evidence="9" id="KW-0067">ATP-binding</keyword>
<dbReference type="PANTHER" id="PTHR45647">
    <property type="entry name" value="OS02G0152300 PROTEIN"/>
    <property type="match status" value="1"/>
</dbReference>
<feature type="domain" description="U-box" evidence="13">
    <location>
        <begin position="660"/>
        <end position="734"/>
    </location>
</feature>
<dbReference type="Gene3D" id="3.30.40.10">
    <property type="entry name" value="Zinc/RING finger domain, C3HC4 (zinc finger)"/>
    <property type="match status" value="1"/>
</dbReference>
<dbReference type="InterPro" id="IPR001245">
    <property type="entry name" value="Ser-Thr/Tyr_kinase_cat_dom"/>
</dbReference>
<dbReference type="Gene3D" id="3.40.50.620">
    <property type="entry name" value="HUPs"/>
    <property type="match status" value="1"/>
</dbReference>
<feature type="coiled-coil region" evidence="10">
    <location>
        <begin position="218"/>
        <end position="294"/>
    </location>
</feature>
<dbReference type="GO" id="GO:0004674">
    <property type="term" value="F:protein serine/threonine kinase activity"/>
    <property type="evidence" value="ECO:0007669"/>
    <property type="project" value="UniProtKB-KW"/>
</dbReference>
<dbReference type="CDD" id="cd16655">
    <property type="entry name" value="RING-Ubox_WDSUB1-like"/>
    <property type="match status" value="1"/>
</dbReference>
<dbReference type="Proteomes" id="UP000032180">
    <property type="component" value="Chromosome 9"/>
</dbReference>
<dbReference type="SUPFAM" id="SSF56112">
    <property type="entry name" value="Protein kinase-like (PK-like)"/>
    <property type="match status" value="1"/>
</dbReference>
<dbReference type="HOGENOM" id="CLU_000288_153_0_1"/>
<dbReference type="EnsemblPlants" id="LPERR09G16190.1">
    <property type="protein sequence ID" value="LPERR09G16190.1"/>
    <property type="gene ID" value="LPERR09G16190"/>
</dbReference>
<dbReference type="PANTHER" id="PTHR45647:SF131">
    <property type="entry name" value="RING-TYPE E3 UBIQUITIN TRANSFERASE"/>
    <property type="match status" value="1"/>
</dbReference>
<protein>
    <recommendedName>
        <fullName evidence="3">RING-type E3 ubiquitin transferase</fullName>
        <ecNumber evidence="3">2.3.2.27</ecNumber>
    </recommendedName>
</protein>
<dbReference type="EC" id="2.3.2.27" evidence="3"/>
<dbReference type="GO" id="GO:0005524">
    <property type="term" value="F:ATP binding"/>
    <property type="evidence" value="ECO:0007669"/>
    <property type="project" value="UniProtKB-KW"/>
</dbReference>
<keyword evidence="15" id="KW-1185">Reference proteome</keyword>
<evidence type="ECO:0000256" key="3">
    <source>
        <dbReference type="ARBA" id="ARBA00012483"/>
    </source>
</evidence>
<keyword evidence="7" id="KW-0418">Kinase</keyword>
<evidence type="ECO:0000256" key="7">
    <source>
        <dbReference type="ARBA" id="ARBA00022777"/>
    </source>
</evidence>
<reference evidence="14 15" key="1">
    <citation type="submission" date="2012-08" db="EMBL/GenBank/DDBJ databases">
        <title>Oryza genome evolution.</title>
        <authorList>
            <person name="Wing R.A."/>
        </authorList>
    </citation>
    <scope>NUCLEOTIDE SEQUENCE</scope>
</reference>
<name>A0A0D9XH09_9ORYZ</name>
<dbReference type="PROSITE" id="PS51698">
    <property type="entry name" value="U_BOX"/>
    <property type="match status" value="1"/>
</dbReference>
<keyword evidence="5" id="KW-0808">Transferase</keyword>
<accession>A0A0D9XH09</accession>
<dbReference type="FunFam" id="3.30.200.20:FF:000039">
    <property type="entry name" value="receptor-like protein kinase FERONIA"/>
    <property type="match status" value="1"/>
</dbReference>
<evidence type="ECO:0000256" key="10">
    <source>
        <dbReference type="SAM" id="Coils"/>
    </source>
</evidence>
<dbReference type="SUPFAM" id="SSF57850">
    <property type="entry name" value="RING/U-box"/>
    <property type="match status" value="1"/>
</dbReference>
<dbReference type="PROSITE" id="PS00108">
    <property type="entry name" value="PROTEIN_KINASE_ST"/>
    <property type="match status" value="1"/>
</dbReference>
<sequence>MATAAPTSSSPYTVDSPEPSSSGEKVYVAVGAEESSRATLLWALHKFPQGTAFVLLHVYSPPKFLPILGARIPVGQLREQELIAHKKMDLQRISANLDQYKLICAKQKVQAEKLMVESDDVAQGLVDLIAEHNVSMLVMGAADDKHYTKKVAPFSHDMMQNCRQSATSALSSVDSSNSLPETWCVSNTWLQKLILEPHIERTSSYRCHDEEKEDIKELDESDNELQHILMELKRVRQEAYEEKGRREKAEQDLFEALQKAQASEKLYFGERKQRNEIEVKLASTMEEVEKLSRTTAGLAEKLQEECEKILVLEKRSAHSDRIIKDLMLQRDKAVREVEAIRVKNGESTATADRTVYITELSISEIQEATSNFDQSLKVGESVYGSVYKGFLRHTNVAVKKLNPESTQSQSQFNQEVEILSKVRHPNLVTLIGACKDARAVVYEYMPNGSLDDRLACKDNSKPLSWQLRTRIASNICSALIFLHSNKPHSIVHSDLKATNILLDGNNVAKLSGFGVCRILTDEFKATTTLYRHTHPKGSFVYIDPEYAISGDLTPLSDVYSFGIILLRLLTGRSGFGLLKDVQRAVEKGCLQAILDSSAGEWPLIHAEQLARVGLRCCEIRRKNRPDLQSEVWTVLEPMLKSASSMLYSLSFKSVSEDFGNVPSYFICPIQQDIMRDPLIAADGFTYEAEAIREWLDSGHCTSPMTNLDLPHRDLLPNHALRSAIQEWLQTNPGEQEYRESNIQGKEKDTRAKCRMIIQAFNGCTPEFKALHPIQ</sequence>
<dbReference type="InterPro" id="IPR013083">
    <property type="entry name" value="Znf_RING/FYVE/PHD"/>
</dbReference>
<evidence type="ECO:0000256" key="6">
    <source>
        <dbReference type="ARBA" id="ARBA00022741"/>
    </source>
</evidence>
<evidence type="ECO:0000256" key="11">
    <source>
        <dbReference type="SAM" id="MobiDB-lite"/>
    </source>
</evidence>
<dbReference type="AlphaFoldDB" id="A0A0D9XH09"/>
<evidence type="ECO:0000256" key="8">
    <source>
        <dbReference type="ARBA" id="ARBA00022786"/>
    </source>
</evidence>
<dbReference type="Gene3D" id="3.30.200.20">
    <property type="entry name" value="Phosphorylase Kinase, domain 1"/>
    <property type="match status" value="1"/>
</dbReference>
<dbReference type="STRING" id="77586.A0A0D9XH09"/>
<dbReference type="InterPro" id="IPR006016">
    <property type="entry name" value="UspA"/>
</dbReference>
<evidence type="ECO:0000256" key="5">
    <source>
        <dbReference type="ARBA" id="ARBA00022679"/>
    </source>
</evidence>
<dbReference type="InterPro" id="IPR008271">
    <property type="entry name" value="Ser/Thr_kinase_AS"/>
</dbReference>
<keyword evidence="4" id="KW-0723">Serine/threonine-protein kinase</keyword>
<dbReference type="Pfam" id="PF00582">
    <property type="entry name" value="Usp"/>
    <property type="match status" value="1"/>
</dbReference>
<dbReference type="eggNOG" id="ENOG502QQ1P">
    <property type="taxonomic scope" value="Eukaryota"/>
</dbReference>
<organism evidence="14 15">
    <name type="scientific">Leersia perrieri</name>
    <dbReference type="NCBI Taxonomy" id="77586"/>
    <lineage>
        <taxon>Eukaryota</taxon>
        <taxon>Viridiplantae</taxon>
        <taxon>Streptophyta</taxon>
        <taxon>Embryophyta</taxon>
        <taxon>Tracheophyta</taxon>
        <taxon>Spermatophyta</taxon>
        <taxon>Magnoliopsida</taxon>
        <taxon>Liliopsida</taxon>
        <taxon>Poales</taxon>
        <taxon>Poaceae</taxon>
        <taxon>BOP clade</taxon>
        <taxon>Oryzoideae</taxon>
        <taxon>Oryzeae</taxon>
        <taxon>Oryzinae</taxon>
        <taxon>Leersia</taxon>
    </lineage>
</organism>
<reference evidence="15" key="2">
    <citation type="submission" date="2013-12" db="EMBL/GenBank/DDBJ databases">
        <authorList>
            <person name="Yu Y."/>
            <person name="Lee S."/>
            <person name="de Baynast K."/>
            <person name="Wissotski M."/>
            <person name="Liu L."/>
            <person name="Talag J."/>
            <person name="Goicoechea J."/>
            <person name="Angelova A."/>
            <person name="Jetty R."/>
            <person name="Kudrna D."/>
            <person name="Golser W."/>
            <person name="Rivera L."/>
            <person name="Zhang J."/>
            <person name="Wing R."/>
        </authorList>
    </citation>
    <scope>NUCLEOTIDE SEQUENCE</scope>
</reference>
<evidence type="ECO:0000313" key="15">
    <source>
        <dbReference type="Proteomes" id="UP000032180"/>
    </source>
</evidence>
<evidence type="ECO:0000313" key="14">
    <source>
        <dbReference type="EnsemblPlants" id="LPERR09G16190.1"/>
    </source>
</evidence>
<feature type="region of interest" description="Disordered" evidence="11">
    <location>
        <begin position="1"/>
        <end position="23"/>
    </location>
</feature>
<dbReference type="InterPro" id="IPR011009">
    <property type="entry name" value="Kinase-like_dom_sf"/>
</dbReference>
<dbReference type="InterPro" id="IPR000719">
    <property type="entry name" value="Prot_kinase_dom"/>
</dbReference>
<evidence type="ECO:0000256" key="2">
    <source>
        <dbReference type="ARBA" id="ARBA00004906"/>
    </source>
</evidence>
<dbReference type="UniPathway" id="UPA00143"/>
<evidence type="ECO:0000256" key="1">
    <source>
        <dbReference type="ARBA" id="ARBA00000900"/>
    </source>
</evidence>
<feature type="domain" description="Protein kinase" evidence="12">
    <location>
        <begin position="372"/>
        <end position="639"/>
    </location>
</feature>
<dbReference type="Pfam" id="PF07714">
    <property type="entry name" value="PK_Tyr_Ser-Thr"/>
    <property type="match status" value="1"/>
</dbReference>
<proteinExistence type="predicted"/>
<dbReference type="Gene3D" id="1.10.510.10">
    <property type="entry name" value="Transferase(Phosphotransferase) domain 1"/>
    <property type="match status" value="1"/>
</dbReference>
<comment type="pathway">
    <text evidence="2">Protein modification; protein ubiquitination.</text>
</comment>
<dbReference type="Pfam" id="PF04564">
    <property type="entry name" value="U-box"/>
    <property type="match status" value="1"/>
</dbReference>
<keyword evidence="6" id="KW-0547">Nucleotide-binding</keyword>
<evidence type="ECO:0000259" key="13">
    <source>
        <dbReference type="PROSITE" id="PS51698"/>
    </source>
</evidence>
<dbReference type="SMART" id="SM00220">
    <property type="entry name" value="S_TKc"/>
    <property type="match status" value="1"/>
</dbReference>
<dbReference type="GO" id="GO:0061630">
    <property type="term" value="F:ubiquitin protein ligase activity"/>
    <property type="evidence" value="ECO:0007669"/>
    <property type="project" value="UniProtKB-EC"/>
</dbReference>
<keyword evidence="10" id="KW-0175">Coiled coil</keyword>
<dbReference type="CDD" id="cd01989">
    <property type="entry name" value="USP_STK_Ubox_N"/>
    <property type="match status" value="1"/>
</dbReference>
<dbReference type="InterPro" id="IPR014729">
    <property type="entry name" value="Rossmann-like_a/b/a_fold"/>
</dbReference>
<dbReference type="InterPro" id="IPR051348">
    <property type="entry name" value="U-box_ubiquitin_ligases"/>
</dbReference>
<dbReference type="SUPFAM" id="SSF52402">
    <property type="entry name" value="Adenine nucleotide alpha hydrolases-like"/>
    <property type="match status" value="1"/>
</dbReference>